<dbReference type="Pfam" id="PF11811">
    <property type="entry name" value="DUF3331"/>
    <property type="match status" value="1"/>
</dbReference>
<comment type="caution">
    <text evidence="1">The sequence shown here is derived from an EMBL/GenBank/DDBJ whole genome shotgun (WGS) entry which is preliminary data.</text>
</comment>
<dbReference type="Proteomes" id="UP000283709">
    <property type="component" value="Unassembled WGS sequence"/>
</dbReference>
<sequence>MTFIRRRLVGLEAEVSILDCDDEHLWVRWLEPGRCHYGEQRWSVAFARCIGKCALSGTLIRRGDRVFKPAGRPPPSNADVQIRVDQIAKVLENPRTDEIW</sequence>
<organism evidence="1 2">
    <name type="scientific">Paraburkholderia fungorum</name>
    <dbReference type="NCBI Taxonomy" id="134537"/>
    <lineage>
        <taxon>Bacteria</taxon>
        <taxon>Pseudomonadati</taxon>
        <taxon>Pseudomonadota</taxon>
        <taxon>Betaproteobacteria</taxon>
        <taxon>Burkholderiales</taxon>
        <taxon>Burkholderiaceae</taxon>
        <taxon>Paraburkholderia</taxon>
    </lineage>
</organism>
<name>A0A420GXC1_9BURK</name>
<proteinExistence type="predicted"/>
<evidence type="ECO:0000313" key="1">
    <source>
        <dbReference type="EMBL" id="RKF49875.1"/>
    </source>
</evidence>
<accession>A0A420GXC1</accession>
<dbReference type="EMBL" id="MCAS01000003">
    <property type="protein sequence ID" value="RKF49875.1"/>
    <property type="molecule type" value="Genomic_DNA"/>
</dbReference>
<dbReference type="AlphaFoldDB" id="A0A420GXC1"/>
<protein>
    <recommendedName>
        <fullName evidence="3">DUF3331 domain-containing protein</fullName>
    </recommendedName>
</protein>
<evidence type="ECO:0008006" key="3">
    <source>
        <dbReference type="Google" id="ProtNLM"/>
    </source>
</evidence>
<evidence type="ECO:0000313" key="2">
    <source>
        <dbReference type="Proteomes" id="UP000283709"/>
    </source>
</evidence>
<dbReference type="InterPro" id="IPR021769">
    <property type="entry name" value="DUF3331"/>
</dbReference>
<reference evidence="1 2" key="1">
    <citation type="submission" date="2016-07" db="EMBL/GenBank/DDBJ databases">
        <title>Genome analysis of Burkholderia fungorum ES3-20.</title>
        <authorList>
            <person name="Xu D."/>
            <person name="Yao R."/>
            <person name="Zheng S."/>
        </authorList>
    </citation>
    <scope>NUCLEOTIDE SEQUENCE [LARGE SCALE GENOMIC DNA]</scope>
    <source>
        <strain evidence="1 2">ES3-20</strain>
    </source>
</reference>
<gene>
    <name evidence="1" type="ORF">BCY88_17020</name>
</gene>
<dbReference type="OrthoDB" id="9152922at2"/>
<dbReference type="RefSeq" id="WP_120343168.1">
    <property type="nucleotide sequence ID" value="NZ_MCAS01000003.1"/>
</dbReference>